<evidence type="ECO:0000313" key="3">
    <source>
        <dbReference type="EMBL" id="KAL0946578.1"/>
    </source>
</evidence>
<evidence type="ECO:0000256" key="1">
    <source>
        <dbReference type="SAM" id="MobiDB-lite"/>
    </source>
</evidence>
<feature type="region of interest" description="Disordered" evidence="1">
    <location>
        <begin position="1"/>
        <end position="34"/>
    </location>
</feature>
<protein>
    <submittedName>
        <fullName evidence="3">Uncharacterized protein</fullName>
    </submittedName>
</protein>
<sequence length="211" mass="22554">MAADIEMDDLVQRRQQASYPPKPTDANVQPEDDQNDETIPVWTWASAILLLVMSACLTIFPRLLLFISETATGDERRPGLTPLEAFLALHFGIWLAATAAALVLNIPSTSTSASAANSAPSHPLLAPLTAASLLTSFISYNTNNVGALSFIVFIGSGTIGLWGLWTILFAGSSLVSRKTGADKRTSSFLFGNKSAASVQKKEWKKGKGRGD</sequence>
<keyword evidence="4" id="KW-1185">Reference proteome</keyword>
<gene>
    <name evidence="3" type="ORF">HGRIS_012780</name>
</gene>
<dbReference type="Proteomes" id="UP001556367">
    <property type="component" value="Unassembled WGS sequence"/>
</dbReference>
<feature type="transmembrane region" description="Helical" evidence="2">
    <location>
        <begin position="124"/>
        <end position="140"/>
    </location>
</feature>
<dbReference type="PANTHER" id="PTHR39605:SF1">
    <property type="entry name" value="MAJOR FACILITATOR SUPERFAMILY (MFS) PROFILE DOMAIN-CONTAINING PROTEIN"/>
    <property type="match status" value="1"/>
</dbReference>
<keyword evidence="2" id="KW-1133">Transmembrane helix</keyword>
<reference evidence="4" key="1">
    <citation type="submission" date="2024-06" db="EMBL/GenBank/DDBJ databases">
        <title>Multi-omics analyses provide insights into the biosynthesis of the anticancer antibiotic pleurotin in Hohenbuehelia grisea.</title>
        <authorList>
            <person name="Weaver J.A."/>
            <person name="Alberti F."/>
        </authorList>
    </citation>
    <scope>NUCLEOTIDE SEQUENCE [LARGE SCALE GENOMIC DNA]</scope>
    <source>
        <strain evidence="4">T-177</strain>
    </source>
</reference>
<dbReference type="PANTHER" id="PTHR39605">
    <property type="entry name" value="MAJOR FACILITATOR SUPERFAMILY (MFS) PROFILE DOMAIN-CONTAINING PROTEIN"/>
    <property type="match status" value="1"/>
</dbReference>
<evidence type="ECO:0000313" key="4">
    <source>
        <dbReference type="Proteomes" id="UP001556367"/>
    </source>
</evidence>
<keyword evidence="2" id="KW-0812">Transmembrane</keyword>
<dbReference type="EMBL" id="JASNQZ010000015">
    <property type="protein sequence ID" value="KAL0946578.1"/>
    <property type="molecule type" value="Genomic_DNA"/>
</dbReference>
<name>A0ABR3ITI1_9AGAR</name>
<feature type="transmembrane region" description="Helical" evidence="2">
    <location>
        <begin position="41"/>
        <end position="65"/>
    </location>
</feature>
<feature type="transmembrane region" description="Helical" evidence="2">
    <location>
        <begin position="147"/>
        <end position="168"/>
    </location>
</feature>
<keyword evidence="2" id="KW-0472">Membrane</keyword>
<feature type="transmembrane region" description="Helical" evidence="2">
    <location>
        <begin position="85"/>
        <end position="104"/>
    </location>
</feature>
<organism evidence="3 4">
    <name type="scientific">Hohenbuehelia grisea</name>
    <dbReference type="NCBI Taxonomy" id="104357"/>
    <lineage>
        <taxon>Eukaryota</taxon>
        <taxon>Fungi</taxon>
        <taxon>Dikarya</taxon>
        <taxon>Basidiomycota</taxon>
        <taxon>Agaricomycotina</taxon>
        <taxon>Agaricomycetes</taxon>
        <taxon>Agaricomycetidae</taxon>
        <taxon>Agaricales</taxon>
        <taxon>Pleurotineae</taxon>
        <taxon>Pleurotaceae</taxon>
        <taxon>Hohenbuehelia</taxon>
    </lineage>
</organism>
<evidence type="ECO:0000256" key="2">
    <source>
        <dbReference type="SAM" id="Phobius"/>
    </source>
</evidence>
<proteinExistence type="predicted"/>
<comment type="caution">
    <text evidence="3">The sequence shown here is derived from an EMBL/GenBank/DDBJ whole genome shotgun (WGS) entry which is preliminary data.</text>
</comment>
<accession>A0ABR3ITI1</accession>